<comment type="caution">
    <text evidence="2">The sequence shown here is derived from an EMBL/GenBank/DDBJ whole genome shotgun (WGS) entry which is preliminary data.</text>
</comment>
<sequence length="49" mass="5145">MISRYSELDGALDPQVTPTPPVAPVIIQAHAMPPAPTAAPQQNPQGLRT</sequence>
<evidence type="ECO:0000313" key="2">
    <source>
        <dbReference type="EMBL" id="PSR72235.1"/>
    </source>
</evidence>
<protein>
    <submittedName>
        <fullName evidence="2">Uncharacterized protein</fullName>
    </submittedName>
</protein>
<evidence type="ECO:0000256" key="1">
    <source>
        <dbReference type="SAM" id="MobiDB-lite"/>
    </source>
</evidence>
<dbReference type="AlphaFoldDB" id="A0A2R6NIM4"/>
<accession>A0A2R6NIM4</accession>
<feature type="region of interest" description="Disordered" evidence="1">
    <location>
        <begin position="1"/>
        <end position="23"/>
    </location>
</feature>
<dbReference type="EMBL" id="MLYV02001198">
    <property type="protein sequence ID" value="PSR72235.1"/>
    <property type="molecule type" value="Genomic_DNA"/>
</dbReference>
<dbReference type="Proteomes" id="UP000186601">
    <property type="component" value="Unassembled WGS sequence"/>
</dbReference>
<name>A0A2R6NIM4_9APHY</name>
<evidence type="ECO:0000313" key="3">
    <source>
        <dbReference type="Proteomes" id="UP000186601"/>
    </source>
</evidence>
<proteinExistence type="predicted"/>
<reference evidence="2 3" key="1">
    <citation type="submission" date="2018-02" db="EMBL/GenBank/DDBJ databases">
        <title>Genome sequence of the basidiomycete white-rot fungus Phlebia centrifuga.</title>
        <authorList>
            <person name="Granchi Z."/>
            <person name="Peng M."/>
            <person name="de Vries R.P."/>
            <person name="Hilden K."/>
            <person name="Makela M.R."/>
            <person name="Grigoriev I."/>
            <person name="Riley R."/>
        </authorList>
    </citation>
    <scope>NUCLEOTIDE SEQUENCE [LARGE SCALE GENOMIC DNA]</scope>
    <source>
        <strain evidence="2 3">FBCC195</strain>
    </source>
</reference>
<feature type="region of interest" description="Disordered" evidence="1">
    <location>
        <begin position="30"/>
        <end position="49"/>
    </location>
</feature>
<keyword evidence="3" id="KW-1185">Reference proteome</keyword>
<gene>
    <name evidence="2" type="ORF">PHLCEN_2v11827</name>
</gene>
<organism evidence="2 3">
    <name type="scientific">Hermanssonia centrifuga</name>
    <dbReference type="NCBI Taxonomy" id="98765"/>
    <lineage>
        <taxon>Eukaryota</taxon>
        <taxon>Fungi</taxon>
        <taxon>Dikarya</taxon>
        <taxon>Basidiomycota</taxon>
        <taxon>Agaricomycotina</taxon>
        <taxon>Agaricomycetes</taxon>
        <taxon>Polyporales</taxon>
        <taxon>Meruliaceae</taxon>
        <taxon>Hermanssonia</taxon>
    </lineage>
</organism>